<gene>
    <name evidence="2" type="ORF">GOODEAATRI_011418</name>
</gene>
<evidence type="ECO:0000313" key="2">
    <source>
        <dbReference type="EMBL" id="MEQ2184761.1"/>
    </source>
</evidence>
<protein>
    <submittedName>
        <fullName evidence="2">Uncharacterized protein</fullName>
    </submittedName>
</protein>
<feature type="region of interest" description="Disordered" evidence="1">
    <location>
        <begin position="93"/>
        <end position="144"/>
    </location>
</feature>
<sequence>MALNLLDELKTLPPGSGPTRASDMKLKISQSEVQTLIEQEVQKAVANRERELQSVIQHIQDTNDEIRLETSIQKLENRINAIARRAEVVFSHIANTQKQSSPSSTGNTDILRESPQHDPVEAMSQIEKKRTSCEAKGGELLQMM</sequence>
<keyword evidence="3" id="KW-1185">Reference proteome</keyword>
<evidence type="ECO:0000313" key="3">
    <source>
        <dbReference type="Proteomes" id="UP001476798"/>
    </source>
</evidence>
<reference evidence="2 3" key="1">
    <citation type="submission" date="2021-06" db="EMBL/GenBank/DDBJ databases">
        <authorList>
            <person name="Palmer J.M."/>
        </authorList>
    </citation>
    <scope>NUCLEOTIDE SEQUENCE [LARGE SCALE GENOMIC DNA]</scope>
    <source>
        <strain evidence="2 3">GA_2019</strain>
        <tissue evidence="2">Muscle</tissue>
    </source>
</reference>
<organism evidence="2 3">
    <name type="scientific">Goodea atripinnis</name>
    <dbReference type="NCBI Taxonomy" id="208336"/>
    <lineage>
        <taxon>Eukaryota</taxon>
        <taxon>Metazoa</taxon>
        <taxon>Chordata</taxon>
        <taxon>Craniata</taxon>
        <taxon>Vertebrata</taxon>
        <taxon>Euteleostomi</taxon>
        <taxon>Actinopterygii</taxon>
        <taxon>Neopterygii</taxon>
        <taxon>Teleostei</taxon>
        <taxon>Neoteleostei</taxon>
        <taxon>Acanthomorphata</taxon>
        <taxon>Ovalentaria</taxon>
        <taxon>Atherinomorphae</taxon>
        <taxon>Cyprinodontiformes</taxon>
        <taxon>Goodeidae</taxon>
        <taxon>Goodea</taxon>
    </lineage>
</organism>
<feature type="region of interest" description="Disordered" evidence="1">
    <location>
        <begin position="1"/>
        <end position="23"/>
    </location>
</feature>
<evidence type="ECO:0000256" key="1">
    <source>
        <dbReference type="SAM" id="MobiDB-lite"/>
    </source>
</evidence>
<comment type="caution">
    <text evidence="2">The sequence shown here is derived from an EMBL/GenBank/DDBJ whole genome shotgun (WGS) entry which is preliminary data.</text>
</comment>
<dbReference type="Proteomes" id="UP001476798">
    <property type="component" value="Unassembled WGS sequence"/>
</dbReference>
<accession>A0ABV0PMX0</accession>
<proteinExistence type="predicted"/>
<dbReference type="EMBL" id="JAHRIO010080663">
    <property type="protein sequence ID" value="MEQ2184761.1"/>
    <property type="molecule type" value="Genomic_DNA"/>
</dbReference>
<feature type="compositionally biased region" description="Polar residues" evidence="1">
    <location>
        <begin position="93"/>
        <end position="108"/>
    </location>
</feature>
<name>A0ABV0PMX0_9TELE</name>
<feature type="compositionally biased region" description="Basic and acidic residues" evidence="1">
    <location>
        <begin position="110"/>
        <end position="137"/>
    </location>
</feature>
<feature type="non-terminal residue" evidence="2">
    <location>
        <position position="144"/>
    </location>
</feature>